<name>A0AAN6NDR5_9PEZI</name>
<keyword evidence="3" id="KW-0808">Transferase</keyword>
<feature type="domain" description="Aminoglycoside phosphotransferase" evidence="2">
    <location>
        <begin position="69"/>
        <end position="272"/>
    </location>
</feature>
<dbReference type="Pfam" id="PF01636">
    <property type="entry name" value="APH"/>
    <property type="match status" value="1"/>
</dbReference>
<dbReference type="EMBL" id="MU853769">
    <property type="protein sequence ID" value="KAK3942943.1"/>
    <property type="molecule type" value="Genomic_DNA"/>
</dbReference>
<accession>A0AAN6NDR5</accession>
<dbReference type="InterPro" id="IPR051678">
    <property type="entry name" value="AGP_Transferase"/>
</dbReference>
<feature type="region of interest" description="Disordered" evidence="1">
    <location>
        <begin position="1"/>
        <end position="24"/>
    </location>
</feature>
<evidence type="ECO:0000256" key="1">
    <source>
        <dbReference type="SAM" id="MobiDB-lite"/>
    </source>
</evidence>
<sequence length="298" mass="33536">MDSPTRRTTEKAPDLSLDTKDISPLSDDMSDDELARIFCTGPVLYEFGSSKVVRLSDDLVIKGGLGMTRGEAETQKFASTLGIRVPAVRRVFRATLPNIYGQDRECWLMVMDFVRGQLLDDIWGTMGHEVRVDVARRVASIIQRLQSTPIKMPPGPVNGSDGEPWHGPFFTHYGAGPFPAMSDLEDWYNHKLDVCIRLRYQSSEAPRFHFDTLVLTHQDIAPRNIIVQEDTGQLVLLDWAMGGIYPPGFEQAALSRQWPGKWDSEFRELVLAELPDRYTTLTSQLKGITYALTTGVFL</sequence>
<comment type="caution">
    <text evidence="3">The sequence shown here is derived from an EMBL/GenBank/DDBJ whole genome shotgun (WGS) entry which is preliminary data.</text>
</comment>
<feature type="compositionally biased region" description="Basic and acidic residues" evidence="1">
    <location>
        <begin position="1"/>
        <end position="21"/>
    </location>
</feature>
<dbReference type="GO" id="GO:0016301">
    <property type="term" value="F:kinase activity"/>
    <property type="evidence" value="ECO:0007669"/>
    <property type="project" value="UniProtKB-KW"/>
</dbReference>
<proteinExistence type="predicted"/>
<evidence type="ECO:0000259" key="2">
    <source>
        <dbReference type="Pfam" id="PF01636"/>
    </source>
</evidence>
<gene>
    <name evidence="3" type="ORF">QBC46DRAFT_405734</name>
</gene>
<dbReference type="Gene3D" id="3.90.1200.10">
    <property type="match status" value="1"/>
</dbReference>
<evidence type="ECO:0000313" key="3">
    <source>
        <dbReference type="EMBL" id="KAK3942943.1"/>
    </source>
</evidence>
<organism evidence="3 4">
    <name type="scientific">Diplogelasinospora grovesii</name>
    <dbReference type="NCBI Taxonomy" id="303347"/>
    <lineage>
        <taxon>Eukaryota</taxon>
        <taxon>Fungi</taxon>
        <taxon>Dikarya</taxon>
        <taxon>Ascomycota</taxon>
        <taxon>Pezizomycotina</taxon>
        <taxon>Sordariomycetes</taxon>
        <taxon>Sordariomycetidae</taxon>
        <taxon>Sordariales</taxon>
        <taxon>Diplogelasinosporaceae</taxon>
        <taxon>Diplogelasinospora</taxon>
    </lineage>
</organism>
<protein>
    <submittedName>
        <fullName evidence="3">Kinase-like domain-containing protein</fullName>
    </submittedName>
</protein>
<dbReference type="PANTHER" id="PTHR21310:SF39">
    <property type="entry name" value="AMINOGLYCOSIDE PHOSPHOTRANSFERASE DOMAIN-CONTAINING PROTEIN"/>
    <property type="match status" value="1"/>
</dbReference>
<dbReference type="AlphaFoldDB" id="A0AAN6NDR5"/>
<dbReference type="InterPro" id="IPR011009">
    <property type="entry name" value="Kinase-like_dom_sf"/>
</dbReference>
<reference evidence="4" key="1">
    <citation type="journal article" date="2023" name="Mol. Phylogenet. Evol.">
        <title>Genome-scale phylogeny and comparative genomics of the fungal order Sordariales.</title>
        <authorList>
            <person name="Hensen N."/>
            <person name="Bonometti L."/>
            <person name="Westerberg I."/>
            <person name="Brannstrom I.O."/>
            <person name="Guillou S."/>
            <person name="Cros-Aarteil S."/>
            <person name="Calhoun S."/>
            <person name="Haridas S."/>
            <person name="Kuo A."/>
            <person name="Mondo S."/>
            <person name="Pangilinan J."/>
            <person name="Riley R."/>
            <person name="LaButti K."/>
            <person name="Andreopoulos B."/>
            <person name="Lipzen A."/>
            <person name="Chen C."/>
            <person name="Yan M."/>
            <person name="Daum C."/>
            <person name="Ng V."/>
            <person name="Clum A."/>
            <person name="Steindorff A."/>
            <person name="Ohm R.A."/>
            <person name="Martin F."/>
            <person name="Silar P."/>
            <person name="Natvig D.O."/>
            <person name="Lalanne C."/>
            <person name="Gautier V."/>
            <person name="Ament-Velasquez S.L."/>
            <person name="Kruys A."/>
            <person name="Hutchinson M.I."/>
            <person name="Powell A.J."/>
            <person name="Barry K."/>
            <person name="Miller A.N."/>
            <person name="Grigoriev I.V."/>
            <person name="Debuchy R."/>
            <person name="Gladieux P."/>
            <person name="Hiltunen Thoren M."/>
            <person name="Johannesson H."/>
        </authorList>
    </citation>
    <scope>NUCLEOTIDE SEQUENCE [LARGE SCALE GENOMIC DNA]</scope>
    <source>
        <strain evidence="4">CBS 340.73</strain>
    </source>
</reference>
<dbReference type="PANTHER" id="PTHR21310">
    <property type="entry name" value="AMINOGLYCOSIDE PHOSPHOTRANSFERASE-RELATED-RELATED"/>
    <property type="match status" value="1"/>
</dbReference>
<keyword evidence="3" id="KW-0418">Kinase</keyword>
<keyword evidence="4" id="KW-1185">Reference proteome</keyword>
<dbReference type="SUPFAM" id="SSF56112">
    <property type="entry name" value="Protein kinase-like (PK-like)"/>
    <property type="match status" value="1"/>
</dbReference>
<evidence type="ECO:0000313" key="4">
    <source>
        <dbReference type="Proteomes" id="UP001303473"/>
    </source>
</evidence>
<dbReference type="InterPro" id="IPR002575">
    <property type="entry name" value="Aminoglycoside_PTrfase"/>
</dbReference>
<dbReference type="Proteomes" id="UP001303473">
    <property type="component" value="Unassembled WGS sequence"/>
</dbReference>